<keyword evidence="2" id="KW-1185">Reference proteome</keyword>
<dbReference type="Proteomes" id="UP000320762">
    <property type="component" value="Unassembled WGS sequence"/>
</dbReference>
<evidence type="ECO:0008006" key="3">
    <source>
        <dbReference type="Google" id="ProtNLM"/>
    </source>
</evidence>
<accession>A0A550CZI3</accession>
<name>A0A550CZI3_9AGAR</name>
<comment type="caution">
    <text evidence="1">The sequence shown here is derived from an EMBL/GenBank/DDBJ whole genome shotgun (WGS) entry which is preliminary data.</text>
</comment>
<proteinExistence type="predicted"/>
<dbReference type="AlphaFoldDB" id="A0A550CZI3"/>
<evidence type="ECO:0000313" key="2">
    <source>
        <dbReference type="Proteomes" id="UP000320762"/>
    </source>
</evidence>
<dbReference type="SUPFAM" id="SSF52047">
    <property type="entry name" value="RNI-like"/>
    <property type="match status" value="1"/>
</dbReference>
<dbReference type="STRING" id="97359.A0A550CZI3"/>
<reference evidence="1 2" key="1">
    <citation type="journal article" date="2019" name="New Phytol.">
        <title>Comparative genomics reveals unique wood-decay strategies and fruiting body development in the Schizophyllaceae.</title>
        <authorList>
            <person name="Almasi E."/>
            <person name="Sahu N."/>
            <person name="Krizsan K."/>
            <person name="Balint B."/>
            <person name="Kovacs G.M."/>
            <person name="Kiss B."/>
            <person name="Cseklye J."/>
            <person name="Drula E."/>
            <person name="Henrissat B."/>
            <person name="Nagy I."/>
            <person name="Chovatia M."/>
            <person name="Adam C."/>
            <person name="LaButti K."/>
            <person name="Lipzen A."/>
            <person name="Riley R."/>
            <person name="Grigoriev I.V."/>
            <person name="Nagy L.G."/>
        </authorList>
    </citation>
    <scope>NUCLEOTIDE SEQUENCE [LARGE SCALE GENOMIC DNA]</scope>
    <source>
        <strain evidence="1 2">NL-1724</strain>
    </source>
</reference>
<organism evidence="1 2">
    <name type="scientific">Schizophyllum amplum</name>
    <dbReference type="NCBI Taxonomy" id="97359"/>
    <lineage>
        <taxon>Eukaryota</taxon>
        <taxon>Fungi</taxon>
        <taxon>Dikarya</taxon>
        <taxon>Basidiomycota</taxon>
        <taxon>Agaricomycotina</taxon>
        <taxon>Agaricomycetes</taxon>
        <taxon>Agaricomycetidae</taxon>
        <taxon>Agaricales</taxon>
        <taxon>Schizophyllaceae</taxon>
        <taxon>Schizophyllum</taxon>
    </lineage>
</organism>
<dbReference type="EMBL" id="VDMD01000001">
    <property type="protein sequence ID" value="TRM70199.1"/>
    <property type="molecule type" value="Genomic_DNA"/>
</dbReference>
<evidence type="ECO:0000313" key="1">
    <source>
        <dbReference type="EMBL" id="TRM70199.1"/>
    </source>
</evidence>
<gene>
    <name evidence="1" type="ORF">BD626DRAFT_448615</name>
</gene>
<sequence length="418" mass="46821">MSTPEMDERLPQELKECIINELAAAGDQESLAACATSHRSLIACSQAHLFRTIHLHSAKQTANFLHIISASPHLARYVRALHAEEEPNGHGQWISRSADLGGVLRVLPGVRYLFLRPSSVCYARLPEELRQALLATLPSLHTLHLSCVFQLPLVLFDHLASVRSLRLSWVSFDRAPAPSSSSIAPPSSSPAPFTSTALSNLALCLTRDNHWVLVQRLLDPEKTFPLNVHALRSLRLDVLHARDTRWQDDACKVLEQCCDTLQALELGAGVPRALNYDPDDMTVISLASMRQLKVLALRDVLVSRQDEEWAWLRSLLATVPDIEHLIIDFNARLHPIEKSRIWEWLDQTLTSGCLGRSLKSVTLHIPRPVHEQDEESIANLRGKLRELDARSILRLHAKPVAFLLVRPSLIPAEIMDCD</sequence>
<dbReference type="OrthoDB" id="2745898at2759"/>
<protein>
    <recommendedName>
        <fullName evidence="3">F-box domain-containing protein</fullName>
    </recommendedName>
</protein>